<feature type="transmembrane region" description="Helical" evidence="1">
    <location>
        <begin position="57"/>
        <end position="79"/>
    </location>
</feature>
<proteinExistence type="predicted"/>
<evidence type="ECO:0000313" key="3">
    <source>
        <dbReference type="Proteomes" id="UP000013167"/>
    </source>
</evidence>
<accession>N0DZS5</accession>
<keyword evidence="1" id="KW-0812">Transmembrane</keyword>
<dbReference type="HOGENOM" id="CLU_075044_0_0_11"/>
<name>N0DZS5_9MICO</name>
<gene>
    <name evidence="2" type="ORF">BN10_1210026</name>
</gene>
<dbReference type="EMBL" id="CAIZ01000026">
    <property type="protein sequence ID" value="CCH68885.1"/>
    <property type="molecule type" value="Genomic_DNA"/>
</dbReference>
<reference evidence="2 3" key="1">
    <citation type="journal article" date="2013" name="ISME J.">
        <title>A metabolic model for members of the genus Tetrasphaera involved in enhanced biological phosphorus removal.</title>
        <authorList>
            <person name="Kristiansen R."/>
            <person name="Nguyen H.T.T."/>
            <person name="Saunders A.M."/>
            <person name="Nielsen J.L."/>
            <person name="Wimmer R."/>
            <person name="Le V.Q."/>
            <person name="McIlroy S.J."/>
            <person name="Petrovski S."/>
            <person name="Seviour R.J."/>
            <person name="Calteau A."/>
            <person name="Nielsen K.L."/>
            <person name="Nielsen P.H."/>
        </authorList>
    </citation>
    <scope>NUCLEOTIDE SEQUENCE [LARGE SCALE GENOMIC DNA]</scope>
    <source>
        <strain evidence="2 3">Lp2</strain>
    </source>
</reference>
<dbReference type="STRING" id="1193181.BN10_1210026"/>
<protein>
    <recommendedName>
        <fullName evidence="4">Integral membrane protein</fullName>
    </recommendedName>
</protein>
<evidence type="ECO:0000313" key="2">
    <source>
        <dbReference type="EMBL" id="CCH68885.1"/>
    </source>
</evidence>
<dbReference type="AlphaFoldDB" id="N0DZS5"/>
<dbReference type="RefSeq" id="WP_010851739.1">
    <property type="nucleotide sequence ID" value="NZ_HF570956.1"/>
</dbReference>
<evidence type="ECO:0008006" key="4">
    <source>
        <dbReference type="Google" id="ProtNLM"/>
    </source>
</evidence>
<feature type="transmembrane region" description="Helical" evidence="1">
    <location>
        <begin position="170"/>
        <end position="188"/>
    </location>
</feature>
<sequence>MTTRTDLTTRADRRTARLAAVLFLVTWVTSVGALPLYGGSSYDPATRLAGRDSVLTASLLEVVLAVAVVGTSLALYPLLRAHGRGAALGYVALRGLEASVILVGVVAVLPAVARPATTAAPGLSVDVVDGLRLVHDWTFLVGPGLINPVNATVLAVLLWRRRLVPRFIPLLGLVGSVLVLGQNLAVMFGLTGTIAILVVPLFAWEISLAAYLLPRGIRPAQPTPR</sequence>
<keyword evidence="3" id="KW-1185">Reference proteome</keyword>
<organism evidence="2 3">
    <name type="scientific">Phycicoccus elongatus Lp2</name>
    <dbReference type="NCBI Taxonomy" id="1193181"/>
    <lineage>
        <taxon>Bacteria</taxon>
        <taxon>Bacillati</taxon>
        <taxon>Actinomycetota</taxon>
        <taxon>Actinomycetes</taxon>
        <taxon>Micrococcales</taxon>
        <taxon>Intrasporangiaceae</taxon>
        <taxon>Phycicoccus</taxon>
    </lineage>
</organism>
<comment type="caution">
    <text evidence="2">The sequence shown here is derived from an EMBL/GenBank/DDBJ whole genome shotgun (WGS) entry which is preliminary data.</text>
</comment>
<keyword evidence="1" id="KW-0472">Membrane</keyword>
<dbReference type="eggNOG" id="ENOG502ZB9P">
    <property type="taxonomic scope" value="Bacteria"/>
</dbReference>
<dbReference type="Proteomes" id="UP000013167">
    <property type="component" value="Unassembled WGS sequence"/>
</dbReference>
<feature type="transmembrane region" description="Helical" evidence="1">
    <location>
        <begin position="137"/>
        <end position="158"/>
    </location>
</feature>
<evidence type="ECO:0000256" key="1">
    <source>
        <dbReference type="SAM" id="Phobius"/>
    </source>
</evidence>
<feature type="transmembrane region" description="Helical" evidence="1">
    <location>
        <begin position="91"/>
        <end position="113"/>
    </location>
</feature>
<dbReference type="Pfam" id="PF14329">
    <property type="entry name" value="DUF4386"/>
    <property type="match status" value="1"/>
</dbReference>
<dbReference type="InterPro" id="IPR025495">
    <property type="entry name" value="DUF4386"/>
</dbReference>
<feature type="transmembrane region" description="Helical" evidence="1">
    <location>
        <begin position="194"/>
        <end position="213"/>
    </location>
</feature>
<keyword evidence="1" id="KW-1133">Transmembrane helix</keyword>